<dbReference type="InterPro" id="IPR032675">
    <property type="entry name" value="LRR_dom_sf"/>
</dbReference>
<reference evidence="5 6" key="1">
    <citation type="journal article" date="2015" name="Sci. Rep.">
        <title>Genome of the facultative scuticociliatosis pathogen Pseudocohnilembus persalinus provides insight into its virulence through horizontal gene transfer.</title>
        <authorList>
            <person name="Xiong J."/>
            <person name="Wang G."/>
            <person name="Cheng J."/>
            <person name="Tian M."/>
            <person name="Pan X."/>
            <person name="Warren A."/>
            <person name="Jiang C."/>
            <person name="Yuan D."/>
            <person name="Miao W."/>
        </authorList>
    </citation>
    <scope>NUCLEOTIDE SEQUENCE [LARGE SCALE GENOMIC DNA]</scope>
    <source>
        <strain evidence="5">36N120E</strain>
    </source>
</reference>
<feature type="region of interest" description="Disordered" evidence="4">
    <location>
        <begin position="165"/>
        <end position="224"/>
    </location>
</feature>
<dbReference type="InParanoid" id="A0A0V0QHT7"/>
<dbReference type="PANTHER" id="PTHR11375:SF0">
    <property type="entry name" value="ACIDIC LEUCINE-RICH NUCLEAR PHOSPHOPROTEIN 32 FAMILY MEMBER A"/>
    <property type="match status" value="1"/>
</dbReference>
<dbReference type="FunCoup" id="A0A0V0QHT7">
    <property type="interactions" value="133"/>
</dbReference>
<dbReference type="Pfam" id="PF14580">
    <property type="entry name" value="LRR_9"/>
    <property type="match status" value="1"/>
</dbReference>
<evidence type="ECO:0000256" key="2">
    <source>
        <dbReference type="ARBA" id="ARBA00022737"/>
    </source>
</evidence>
<evidence type="ECO:0000256" key="3">
    <source>
        <dbReference type="ARBA" id="ARBA00025777"/>
    </source>
</evidence>
<dbReference type="Gene3D" id="3.80.10.10">
    <property type="entry name" value="Ribonuclease Inhibitor"/>
    <property type="match status" value="1"/>
</dbReference>
<dbReference type="EMBL" id="LDAU01000165">
    <property type="protein sequence ID" value="KRX01762.1"/>
    <property type="molecule type" value="Genomic_DNA"/>
</dbReference>
<dbReference type="PROSITE" id="PS51450">
    <property type="entry name" value="LRR"/>
    <property type="match status" value="3"/>
</dbReference>
<keyword evidence="6" id="KW-1185">Reference proteome</keyword>
<organism evidence="5 6">
    <name type="scientific">Pseudocohnilembus persalinus</name>
    <name type="common">Ciliate</name>
    <dbReference type="NCBI Taxonomy" id="266149"/>
    <lineage>
        <taxon>Eukaryota</taxon>
        <taxon>Sar</taxon>
        <taxon>Alveolata</taxon>
        <taxon>Ciliophora</taxon>
        <taxon>Intramacronucleata</taxon>
        <taxon>Oligohymenophorea</taxon>
        <taxon>Scuticociliatia</taxon>
        <taxon>Philasterida</taxon>
        <taxon>Pseudocohnilembidae</taxon>
        <taxon>Pseudocohnilembus</taxon>
    </lineage>
</organism>
<feature type="compositionally biased region" description="Acidic residues" evidence="4">
    <location>
        <begin position="171"/>
        <end position="189"/>
    </location>
</feature>
<dbReference type="AlphaFoldDB" id="A0A0V0QHT7"/>
<dbReference type="Proteomes" id="UP000054937">
    <property type="component" value="Unassembled WGS sequence"/>
</dbReference>
<keyword evidence="1" id="KW-0433">Leucine-rich repeat</keyword>
<comment type="caution">
    <text evidence="5">The sequence shown here is derived from an EMBL/GenBank/DDBJ whole genome shotgun (WGS) entry which is preliminary data.</text>
</comment>
<keyword evidence="2" id="KW-0677">Repeat</keyword>
<protein>
    <submittedName>
        <fullName evidence="5">Uncharacterized protein</fullName>
    </submittedName>
</protein>
<dbReference type="OrthoDB" id="310893at2759"/>
<dbReference type="GO" id="GO:0042393">
    <property type="term" value="F:histone binding"/>
    <property type="evidence" value="ECO:0007669"/>
    <property type="project" value="TreeGrafter"/>
</dbReference>
<dbReference type="InterPro" id="IPR001611">
    <property type="entry name" value="Leu-rich_rpt"/>
</dbReference>
<accession>A0A0V0QHT7</accession>
<dbReference type="PANTHER" id="PTHR11375">
    <property type="entry name" value="ACIDIC LEUCINE-RICH NUCLEAR PHOSPHOPROTEIN 32"/>
    <property type="match status" value="1"/>
</dbReference>
<gene>
    <name evidence="5" type="ORF">PPERSA_02290</name>
</gene>
<evidence type="ECO:0000256" key="1">
    <source>
        <dbReference type="ARBA" id="ARBA00022614"/>
    </source>
</evidence>
<dbReference type="InterPro" id="IPR045081">
    <property type="entry name" value="AN32"/>
</dbReference>
<sequence length="224" mass="25557">MSSQEAFKIICDMINQQLEGNDDPSQVEQLSLDLVNIGVVSQELKQKIEEYSNLESLSLTGCQLRSLENFPKLDRLMRLELIDNKLGGNSLQELKEYKSLQSLSLGGNNIKQVDDLAFIRDLPNLFQLDLLNNEINNIENYRETIFKEFPQLGILDNQDQKGQEIAYGDTTDQEDDEEEEYEEEEEQGNEGDQKDGGEDYGANNDQQQEEGGDYGENPQKKVHI</sequence>
<proteinExistence type="inferred from homology"/>
<name>A0A0V0QHT7_PSEPJ</name>
<dbReference type="GO" id="GO:0005634">
    <property type="term" value="C:nucleus"/>
    <property type="evidence" value="ECO:0007669"/>
    <property type="project" value="TreeGrafter"/>
</dbReference>
<dbReference type="OMA" id="NLQQMCS"/>
<evidence type="ECO:0000313" key="6">
    <source>
        <dbReference type="Proteomes" id="UP000054937"/>
    </source>
</evidence>
<dbReference type="SUPFAM" id="SSF52058">
    <property type="entry name" value="L domain-like"/>
    <property type="match status" value="1"/>
</dbReference>
<comment type="similarity">
    <text evidence="3">Belongs to the ANP32 family.</text>
</comment>
<evidence type="ECO:0000313" key="5">
    <source>
        <dbReference type="EMBL" id="KRX01762.1"/>
    </source>
</evidence>
<evidence type="ECO:0000256" key="4">
    <source>
        <dbReference type="SAM" id="MobiDB-lite"/>
    </source>
</evidence>